<reference evidence="1 2" key="1">
    <citation type="submission" date="2011-10" db="EMBL/GenBank/DDBJ databases">
        <title>The Improved High-Quality Draft genome of Leptonema illini DSM 21528.</title>
        <authorList>
            <consortium name="US DOE Joint Genome Institute (JGI-PGF)"/>
            <person name="Lucas S."/>
            <person name="Copeland A."/>
            <person name="Lapidus A."/>
            <person name="Glavina del Rio T."/>
            <person name="Dalin E."/>
            <person name="Tice H."/>
            <person name="Bruce D."/>
            <person name="Goodwin L."/>
            <person name="Pitluck S."/>
            <person name="Peters L."/>
            <person name="Mikhailova N."/>
            <person name="Held B."/>
            <person name="Kyrpides N."/>
            <person name="Mavromatis K."/>
            <person name="Ivanova N."/>
            <person name="Markowitz V."/>
            <person name="Cheng J.-F."/>
            <person name="Hugenholtz P."/>
            <person name="Woyke T."/>
            <person name="Wu D."/>
            <person name="Gronow S."/>
            <person name="Wellnitz S."/>
            <person name="Brambilla E.-M."/>
            <person name="Klenk H.-P."/>
            <person name="Eisen J.A."/>
        </authorList>
    </citation>
    <scope>NUCLEOTIDE SEQUENCE [LARGE SCALE GENOMIC DNA]</scope>
    <source>
        <strain evidence="1 2">DSM 21528</strain>
    </source>
</reference>
<evidence type="ECO:0000313" key="1">
    <source>
        <dbReference type="EMBL" id="EHQ04716.1"/>
    </source>
</evidence>
<dbReference type="SUPFAM" id="SSF53098">
    <property type="entry name" value="Ribonuclease H-like"/>
    <property type="match status" value="1"/>
</dbReference>
<dbReference type="HOGENOM" id="CLU_2508685_0_0_12"/>
<proteinExistence type="predicted"/>
<evidence type="ECO:0000313" key="2">
    <source>
        <dbReference type="Proteomes" id="UP000005737"/>
    </source>
</evidence>
<gene>
    <name evidence="1" type="ORF">Lepil_4052</name>
</gene>
<dbReference type="EMBL" id="JH597774">
    <property type="protein sequence ID" value="EHQ04716.1"/>
    <property type="molecule type" value="Genomic_DNA"/>
</dbReference>
<dbReference type="RefSeq" id="WP_002775654.1">
    <property type="nucleotide sequence ID" value="NZ_JH597774.1"/>
</dbReference>
<organism evidence="1 2">
    <name type="scientific">Leptonema illini DSM 21528</name>
    <dbReference type="NCBI Taxonomy" id="929563"/>
    <lineage>
        <taxon>Bacteria</taxon>
        <taxon>Pseudomonadati</taxon>
        <taxon>Spirochaetota</taxon>
        <taxon>Spirochaetia</taxon>
        <taxon>Leptospirales</taxon>
        <taxon>Leptospiraceae</taxon>
        <taxon>Leptonema</taxon>
    </lineage>
</organism>
<dbReference type="Proteomes" id="UP000005737">
    <property type="component" value="Unassembled WGS sequence"/>
</dbReference>
<accession>H2CLB9</accession>
<dbReference type="InterPro" id="IPR012337">
    <property type="entry name" value="RNaseH-like_sf"/>
</dbReference>
<name>H2CLB9_9LEPT</name>
<sequence>MLHPRRIIGQIEVIVSNSISEAGNKTMKYEYLFPQKPYSYDDVIRILEKAAPEFNSRPHGQLYDLSPDDVLAGKMHDRHLFRKKK</sequence>
<dbReference type="AlphaFoldDB" id="H2CLB9"/>
<protein>
    <submittedName>
        <fullName evidence="1">Transposase, IS3</fullName>
    </submittedName>
</protein>
<keyword evidence="2" id="KW-1185">Reference proteome</keyword>